<dbReference type="NCBIfam" id="TIGR00857">
    <property type="entry name" value="pyrC_multi"/>
    <property type="match status" value="1"/>
</dbReference>
<dbReference type="Pfam" id="PF12890">
    <property type="entry name" value="DHOase"/>
    <property type="match status" value="1"/>
</dbReference>
<keyword evidence="6 7" id="KW-0665">Pyrimidine biosynthesis</keyword>
<dbReference type="PATRIC" id="fig|1423807.3.peg.1560"/>
<dbReference type="RefSeq" id="WP_010622455.1">
    <property type="nucleotide sequence ID" value="NZ_AZGF01000034.1"/>
</dbReference>
<comment type="catalytic activity">
    <reaction evidence="7">
        <text>(S)-dihydroorotate + H2O = N-carbamoyl-L-aspartate + H(+)</text>
        <dbReference type="Rhea" id="RHEA:24296"/>
        <dbReference type="ChEBI" id="CHEBI:15377"/>
        <dbReference type="ChEBI" id="CHEBI:15378"/>
        <dbReference type="ChEBI" id="CHEBI:30864"/>
        <dbReference type="ChEBI" id="CHEBI:32814"/>
        <dbReference type="EC" id="3.5.2.3"/>
    </reaction>
</comment>
<dbReference type="Proteomes" id="UP000051820">
    <property type="component" value="Unassembled WGS sequence"/>
</dbReference>
<evidence type="ECO:0000256" key="7">
    <source>
        <dbReference type="HAMAP-Rule" id="MF_00220"/>
    </source>
</evidence>
<evidence type="ECO:0000259" key="8">
    <source>
        <dbReference type="Pfam" id="PF12890"/>
    </source>
</evidence>
<dbReference type="CDD" id="cd01317">
    <property type="entry name" value="DHOase_IIa"/>
    <property type="match status" value="1"/>
</dbReference>
<dbReference type="InterPro" id="IPR050138">
    <property type="entry name" value="DHOase/Allantoinase_Hydrolase"/>
</dbReference>
<dbReference type="PROSITE" id="PS00483">
    <property type="entry name" value="DIHYDROOROTASE_2"/>
    <property type="match status" value="1"/>
</dbReference>
<sequence length="427" mass="46136">MSILLKNGQIIKRHGLEPQEILIENGTIVAEGSRLDNNANNEIDLHGALITPGLIDMHVHLREPGYTNKETIVTGAKAAAHGGFTTIGAMANIDPTCDTPDKFKAQVSRNQAGCVKIKQYAPVTEGRAGHAPIDFDAVSAAGAEVFSDDGAGIQDAAVVYKAMKQLAKLGLPLCDHAQDAQLSFGGVINCGEASQRLGLPGMPDISETAQIARNLIIAQETGVHYHVCHVSTKESVELVRQAKRHGINVTCEVTPHHLLLDEDDITEDDPQFKMNPPLREITDRQACIAGLMDGTIDIIATDHAPHTDEEKQHGFLNSPNGIVGSETAFALLYTKFVKSGLWTLQQLVNWMSINPANIFKLTNVGQLNVGDPADIAAFDLANDEVIDEKQFFSKGHNSPFIGTRVSGMTTLTLVDGEIVYRRATDEQ</sequence>
<keyword evidence="3 7" id="KW-0479">Metal-binding</keyword>
<keyword evidence="10" id="KW-1185">Reference proteome</keyword>
<feature type="binding site" evidence="7">
    <location>
        <begin position="60"/>
        <end position="62"/>
    </location>
    <ligand>
        <name>substrate</name>
    </ligand>
</feature>
<accession>A0A0R1VWT0</accession>
<dbReference type="OrthoDB" id="9765462at2"/>
<comment type="cofactor">
    <cofactor evidence="7">
        <name>Zn(2+)</name>
        <dbReference type="ChEBI" id="CHEBI:29105"/>
    </cofactor>
    <text evidence="7">Binds 2 Zn(2+) ions per subunit.</text>
</comment>
<protein>
    <recommendedName>
        <fullName evidence="7">Dihydroorotase</fullName>
        <shortName evidence="7">DHOase</shortName>
        <ecNumber evidence="7">3.5.2.3</ecNumber>
    </recommendedName>
</protein>
<gene>
    <name evidence="7" type="primary">pyrC</name>
    <name evidence="9" type="ORF">FD16_GL001522</name>
</gene>
<comment type="caution">
    <text evidence="7">Lacks conserved residue(s) required for the propagation of feature annotation.</text>
</comment>
<evidence type="ECO:0000256" key="3">
    <source>
        <dbReference type="ARBA" id="ARBA00022723"/>
    </source>
</evidence>
<dbReference type="GO" id="GO:0004151">
    <property type="term" value="F:dihydroorotase activity"/>
    <property type="evidence" value="ECO:0007669"/>
    <property type="project" value="UniProtKB-UniRule"/>
</dbReference>
<dbReference type="UniPathway" id="UPA00070">
    <property type="reaction ID" value="UER00117"/>
</dbReference>
<organism evidence="9 10">
    <name type="scientific">Paucilactobacillus suebicus DSM 5007 = KCTC 3549</name>
    <dbReference type="NCBI Taxonomy" id="1423807"/>
    <lineage>
        <taxon>Bacteria</taxon>
        <taxon>Bacillati</taxon>
        <taxon>Bacillota</taxon>
        <taxon>Bacilli</taxon>
        <taxon>Lactobacillales</taxon>
        <taxon>Lactobacillaceae</taxon>
        <taxon>Paucilactobacillus</taxon>
    </lineage>
</organism>
<feature type="binding site" evidence="7">
    <location>
        <position position="302"/>
    </location>
    <ligand>
        <name>Zn(2+)</name>
        <dbReference type="ChEBI" id="CHEBI:29105"/>
        <label>1</label>
    </ligand>
</feature>
<dbReference type="AlphaFoldDB" id="A0A0R1VWT0"/>
<dbReference type="Gene3D" id="2.30.40.10">
    <property type="entry name" value="Urease, subunit C, domain 1"/>
    <property type="match status" value="1"/>
</dbReference>
<dbReference type="EC" id="3.5.2.3" evidence="7"/>
<feature type="binding site" evidence="7">
    <location>
        <position position="149"/>
    </location>
    <ligand>
        <name>Zn(2+)</name>
        <dbReference type="ChEBI" id="CHEBI:29105"/>
        <label>2</label>
    </ligand>
</feature>
<comment type="function">
    <text evidence="1 7">Catalyzes the reversible cyclization of carbamoyl aspartate to dihydroorotate.</text>
</comment>
<dbReference type="InterPro" id="IPR002195">
    <property type="entry name" value="Dihydroorotase_CS"/>
</dbReference>
<dbReference type="InterPro" id="IPR024403">
    <property type="entry name" value="DHOase_cat"/>
</dbReference>
<dbReference type="InterPro" id="IPR011059">
    <property type="entry name" value="Metal-dep_hydrolase_composite"/>
</dbReference>
<dbReference type="Gene3D" id="3.20.20.140">
    <property type="entry name" value="Metal-dependent hydrolases"/>
    <property type="match status" value="1"/>
</dbReference>
<feature type="binding site" evidence="7">
    <location>
        <position position="176"/>
    </location>
    <ligand>
        <name>Zn(2+)</name>
        <dbReference type="ChEBI" id="CHEBI:29105"/>
        <label>2</label>
    </ligand>
</feature>
<comment type="caution">
    <text evidence="9">The sequence shown here is derived from an EMBL/GenBank/DDBJ whole genome shotgun (WGS) entry which is preliminary data.</text>
</comment>
<feature type="active site" evidence="7">
    <location>
        <position position="302"/>
    </location>
</feature>
<evidence type="ECO:0000256" key="5">
    <source>
        <dbReference type="ARBA" id="ARBA00022833"/>
    </source>
</evidence>
<dbReference type="PROSITE" id="PS00482">
    <property type="entry name" value="DIHYDROOROTASE_1"/>
    <property type="match status" value="1"/>
</dbReference>
<reference evidence="9 10" key="1">
    <citation type="journal article" date="2015" name="Genome Announc.">
        <title>Expanding the biotechnology potential of lactobacilli through comparative genomics of 213 strains and associated genera.</title>
        <authorList>
            <person name="Sun Z."/>
            <person name="Harris H.M."/>
            <person name="McCann A."/>
            <person name="Guo C."/>
            <person name="Argimon S."/>
            <person name="Zhang W."/>
            <person name="Yang X."/>
            <person name="Jeffery I.B."/>
            <person name="Cooney J.C."/>
            <person name="Kagawa T.F."/>
            <person name="Liu W."/>
            <person name="Song Y."/>
            <person name="Salvetti E."/>
            <person name="Wrobel A."/>
            <person name="Rasinkangas P."/>
            <person name="Parkhill J."/>
            <person name="Rea M.C."/>
            <person name="O'Sullivan O."/>
            <person name="Ritari J."/>
            <person name="Douillard F.P."/>
            <person name="Paul Ross R."/>
            <person name="Yang R."/>
            <person name="Briner A.E."/>
            <person name="Felis G.E."/>
            <person name="de Vos W.M."/>
            <person name="Barrangou R."/>
            <person name="Klaenhammer T.R."/>
            <person name="Caufield P.W."/>
            <person name="Cui Y."/>
            <person name="Zhang H."/>
            <person name="O'Toole P.W."/>
        </authorList>
    </citation>
    <scope>NUCLEOTIDE SEQUENCE [LARGE SCALE GENOMIC DNA]</scope>
    <source>
        <strain evidence="9 10">DSM 5007</strain>
    </source>
</reference>
<dbReference type="EMBL" id="AZGF01000034">
    <property type="protein sequence ID" value="KRM09861.1"/>
    <property type="molecule type" value="Genomic_DNA"/>
</dbReference>
<feature type="binding site" evidence="7">
    <location>
        <position position="275"/>
    </location>
    <ligand>
        <name>substrate</name>
    </ligand>
</feature>
<proteinExistence type="inferred from homology"/>
<evidence type="ECO:0000256" key="2">
    <source>
        <dbReference type="ARBA" id="ARBA00010286"/>
    </source>
</evidence>
<dbReference type="GO" id="GO:0006145">
    <property type="term" value="P:purine nucleobase catabolic process"/>
    <property type="evidence" value="ECO:0007669"/>
    <property type="project" value="TreeGrafter"/>
</dbReference>
<feature type="binding site" evidence="7">
    <location>
        <position position="60"/>
    </location>
    <ligand>
        <name>Zn(2+)</name>
        <dbReference type="ChEBI" id="CHEBI:29105"/>
        <label>1</label>
    </ligand>
</feature>
<dbReference type="InterPro" id="IPR032466">
    <property type="entry name" value="Metal_Hydrolase"/>
</dbReference>
<evidence type="ECO:0000256" key="1">
    <source>
        <dbReference type="ARBA" id="ARBA00002368"/>
    </source>
</evidence>
<dbReference type="STRING" id="1423807.FD16_GL001522"/>
<evidence type="ECO:0000313" key="10">
    <source>
        <dbReference type="Proteomes" id="UP000051820"/>
    </source>
</evidence>
<dbReference type="SUPFAM" id="SSF51338">
    <property type="entry name" value="Composite domain of metallo-dependent hydrolases"/>
    <property type="match status" value="1"/>
</dbReference>
<comment type="similarity">
    <text evidence="2 7">Belongs to the metallo-dependent hydrolases superfamily. DHOase family. Class I DHOase subfamily.</text>
</comment>
<keyword evidence="4 7" id="KW-0378">Hydrolase</keyword>
<feature type="binding site" evidence="7">
    <location>
        <position position="149"/>
    </location>
    <ligand>
        <name>Zn(2+)</name>
        <dbReference type="ChEBI" id="CHEBI:29105"/>
        <label>1</label>
    </ligand>
</feature>
<feature type="binding site" evidence="7">
    <location>
        <position position="58"/>
    </location>
    <ligand>
        <name>Zn(2+)</name>
        <dbReference type="ChEBI" id="CHEBI:29105"/>
        <label>1</label>
    </ligand>
</feature>
<dbReference type="eggNOG" id="COG0044">
    <property type="taxonomic scope" value="Bacteria"/>
</dbReference>
<feature type="domain" description="Dihydroorotase catalytic" evidence="8">
    <location>
        <begin position="47"/>
        <end position="235"/>
    </location>
</feature>
<dbReference type="GO" id="GO:0008270">
    <property type="term" value="F:zinc ion binding"/>
    <property type="evidence" value="ECO:0007669"/>
    <property type="project" value="UniProtKB-UniRule"/>
</dbReference>
<evidence type="ECO:0000256" key="4">
    <source>
        <dbReference type="ARBA" id="ARBA00022801"/>
    </source>
</evidence>
<comment type="pathway">
    <text evidence="7">Pyrimidine metabolism; UMP biosynthesis via de novo pathway; (S)-dihydroorotate from bicarbonate: step 3/3.</text>
</comment>
<dbReference type="GO" id="GO:0044205">
    <property type="term" value="P:'de novo' UMP biosynthetic process"/>
    <property type="evidence" value="ECO:0007669"/>
    <property type="project" value="UniProtKB-UniRule"/>
</dbReference>
<keyword evidence="5 7" id="KW-0862">Zinc</keyword>
<dbReference type="GO" id="GO:0004038">
    <property type="term" value="F:allantoinase activity"/>
    <property type="evidence" value="ECO:0007669"/>
    <property type="project" value="TreeGrafter"/>
</dbReference>
<dbReference type="PANTHER" id="PTHR43668:SF2">
    <property type="entry name" value="ALLANTOINASE"/>
    <property type="match status" value="1"/>
</dbReference>
<feature type="binding site" evidence="7">
    <location>
        <position position="92"/>
    </location>
    <ligand>
        <name>substrate</name>
    </ligand>
</feature>
<dbReference type="SUPFAM" id="SSF51556">
    <property type="entry name" value="Metallo-dependent hydrolases"/>
    <property type="match status" value="1"/>
</dbReference>
<feature type="binding site" evidence="7">
    <location>
        <position position="229"/>
    </location>
    <ligand>
        <name>Zn(2+)</name>
        <dbReference type="ChEBI" id="CHEBI:29105"/>
        <label>2</label>
    </ligand>
</feature>
<evidence type="ECO:0000313" key="9">
    <source>
        <dbReference type="EMBL" id="KRM09861.1"/>
    </source>
</evidence>
<feature type="binding site" evidence="7">
    <location>
        <position position="306"/>
    </location>
    <ligand>
        <name>substrate</name>
    </ligand>
</feature>
<dbReference type="PANTHER" id="PTHR43668">
    <property type="entry name" value="ALLANTOINASE"/>
    <property type="match status" value="1"/>
</dbReference>
<name>A0A0R1VWT0_9LACO</name>
<dbReference type="NCBIfam" id="NF006837">
    <property type="entry name" value="PRK09357.1-2"/>
    <property type="match status" value="1"/>
</dbReference>
<evidence type="ECO:0000256" key="6">
    <source>
        <dbReference type="ARBA" id="ARBA00022975"/>
    </source>
</evidence>
<dbReference type="GO" id="GO:0005737">
    <property type="term" value="C:cytoplasm"/>
    <property type="evidence" value="ECO:0007669"/>
    <property type="project" value="TreeGrafter"/>
</dbReference>
<dbReference type="InterPro" id="IPR004722">
    <property type="entry name" value="DHOase"/>
</dbReference>
<dbReference type="HAMAP" id="MF_00220_B">
    <property type="entry name" value="PyrC_classI_B"/>
    <property type="match status" value="1"/>
</dbReference>